<dbReference type="GO" id="GO:0016887">
    <property type="term" value="F:ATP hydrolysis activity"/>
    <property type="evidence" value="ECO:0007669"/>
    <property type="project" value="InterPro"/>
</dbReference>
<keyword evidence="6 9" id="KW-0067">ATP-binding</keyword>
<dbReference type="PANTHER" id="PTHR43297:SF2">
    <property type="entry name" value="DIPEPTIDE TRANSPORT ATP-BINDING PROTEIN DPPD"/>
    <property type="match status" value="1"/>
</dbReference>
<comment type="similarity">
    <text evidence="2">Belongs to the ABC transporter superfamily.</text>
</comment>
<dbReference type="GO" id="GO:0005524">
    <property type="term" value="F:ATP binding"/>
    <property type="evidence" value="ECO:0007669"/>
    <property type="project" value="UniProtKB-KW"/>
</dbReference>
<dbReference type="Pfam" id="PF00005">
    <property type="entry name" value="ABC_tran"/>
    <property type="match status" value="1"/>
</dbReference>
<dbReference type="EMBL" id="JABWGN010000016">
    <property type="protein sequence ID" value="NUW36697.1"/>
    <property type="molecule type" value="Genomic_DNA"/>
</dbReference>
<keyword evidence="3" id="KW-0813">Transport</keyword>
<evidence type="ECO:0000256" key="7">
    <source>
        <dbReference type="ARBA" id="ARBA00023136"/>
    </source>
</evidence>
<protein>
    <submittedName>
        <fullName evidence="9">ABC transporter ATP-binding protein</fullName>
    </submittedName>
</protein>
<dbReference type="Pfam" id="PF08352">
    <property type="entry name" value="oligo_HPY"/>
    <property type="match status" value="1"/>
</dbReference>
<dbReference type="AlphaFoldDB" id="A0A7Y6IEF9"/>
<dbReference type="InterPro" id="IPR017871">
    <property type="entry name" value="ABC_transporter-like_CS"/>
</dbReference>
<feature type="domain" description="ABC transporter" evidence="8">
    <location>
        <begin position="6"/>
        <end position="244"/>
    </location>
</feature>
<evidence type="ECO:0000313" key="9">
    <source>
        <dbReference type="EMBL" id="NUW36697.1"/>
    </source>
</evidence>
<dbReference type="PROSITE" id="PS50893">
    <property type="entry name" value="ABC_TRANSPORTER_2"/>
    <property type="match status" value="1"/>
</dbReference>
<keyword evidence="10" id="KW-1185">Reference proteome</keyword>
<evidence type="ECO:0000256" key="1">
    <source>
        <dbReference type="ARBA" id="ARBA00004202"/>
    </source>
</evidence>
<dbReference type="GO" id="GO:0015833">
    <property type="term" value="P:peptide transport"/>
    <property type="evidence" value="ECO:0007669"/>
    <property type="project" value="InterPro"/>
</dbReference>
<evidence type="ECO:0000256" key="4">
    <source>
        <dbReference type="ARBA" id="ARBA00022475"/>
    </source>
</evidence>
<dbReference type="SUPFAM" id="SSF52540">
    <property type="entry name" value="P-loop containing nucleoside triphosphate hydrolases"/>
    <property type="match status" value="1"/>
</dbReference>
<sequence length="318" mass="32956">MDKALLEVDGLVVDYGRARALDGADLRVAAGQTVGVVGESGSGKSTLGAAIGRLLPRQARVEAGEVRVAGEPVLDLRPAELRRLRRNRLGFVFQDPIASLDPTMRVGRQLRLVLGREGRGDVAGQLARVGLDAARVASAYPHQLSGGMAQRVAIALAMAASPELLVADEPTASLDAQVREKVLDVVFTLAAGAGTSIVWLSHDLPAVARRCDRVAVMYGGRVVESGPAAAVLGAPAHPYTAALAGSAPAAAAPGVRLRPVPGRPPVLTGPSPGCAFEPRCPFAEERCAVERPAPVRVGEQDALCHRAADLVGELEVVA</sequence>
<evidence type="ECO:0000259" key="8">
    <source>
        <dbReference type="PROSITE" id="PS50893"/>
    </source>
</evidence>
<keyword evidence="7" id="KW-0472">Membrane</keyword>
<keyword evidence="5" id="KW-0547">Nucleotide-binding</keyword>
<dbReference type="PROSITE" id="PS00211">
    <property type="entry name" value="ABC_TRANSPORTER_1"/>
    <property type="match status" value="1"/>
</dbReference>
<gene>
    <name evidence="9" type="ORF">HTZ77_35615</name>
</gene>
<accession>A0A7Y6IEF9</accession>
<dbReference type="Gene3D" id="3.40.50.300">
    <property type="entry name" value="P-loop containing nucleotide triphosphate hydrolases"/>
    <property type="match status" value="1"/>
</dbReference>
<evidence type="ECO:0000256" key="3">
    <source>
        <dbReference type="ARBA" id="ARBA00022448"/>
    </source>
</evidence>
<name>A0A7Y6IEF9_9ACTN</name>
<dbReference type="NCBIfam" id="TIGR01727">
    <property type="entry name" value="oligo_HPY"/>
    <property type="match status" value="1"/>
</dbReference>
<dbReference type="InterPro" id="IPR003593">
    <property type="entry name" value="AAA+_ATPase"/>
</dbReference>
<dbReference type="InterPro" id="IPR013563">
    <property type="entry name" value="Oligopep_ABC_C"/>
</dbReference>
<dbReference type="Proteomes" id="UP000586042">
    <property type="component" value="Unassembled WGS sequence"/>
</dbReference>
<proteinExistence type="inferred from homology"/>
<dbReference type="InterPro" id="IPR003439">
    <property type="entry name" value="ABC_transporter-like_ATP-bd"/>
</dbReference>
<organism evidence="9 10">
    <name type="scientific">Nonomuraea montanisoli</name>
    <dbReference type="NCBI Taxonomy" id="2741721"/>
    <lineage>
        <taxon>Bacteria</taxon>
        <taxon>Bacillati</taxon>
        <taxon>Actinomycetota</taxon>
        <taxon>Actinomycetes</taxon>
        <taxon>Streptosporangiales</taxon>
        <taxon>Streptosporangiaceae</taxon>
        <taxon>Nonomuraea</taxon>
    </lineage>
</organism>
<dbReference type="SMART" id="SM00382">
    <property type="entry name" value="AAA"/>
    <property type="match status" value="1"/>
</dbReference>
<dbReference type="InterPro" id="IPR050388">
    <property type="entry name" value="ABC_Ni/Peptide_Import"/>
</dbReference>
<comment type="caution">
    <text evidence="9">The sequence shown here is derived from an EMBL/GenBank/DDBJ whole genome shotgun (WGS) entry which is preliminary data.</text>
</comment>
<dbReference type="InterPro" id="IPR027417">
    <property type="entry name" value="P-loop_NTPase"/>
</dbReference>
<evidence type="ECO:0000256" key="6">
    <source>
        <dbReference type="ARBA" id="ARBA00022840"/>
    </source>
</evidence>
<evidence type="ECO:0000256" key="2">
    <source>
        <dbReference type="ARBA" id="ARBA00005417"/>
    </source>
</evidence>
<dbReference type="GO" id="GO:0005886">
    <property type="term" value="C:plasma membrane"/>
    <property type="evidence" value="ECO:0007669"/>
    <property type="project" value="UniProtKB-SubCell"/>
</dbReference>
<evidence type="ECO:0000256" key="5">
    <source>
        <dbReference type="ARBA" id="ARBA00022741"/>
    </source>
</evidence>
<comment type="subcellular location">
    <subcellularLocation>
        <location evidence="1">Cell membrane</location>
        <topology evidence="1">Peripheral membrane protein</topology>
    </subcellularLocation>
</comment>
<dbReference type="PANTHER" id="PTHR43297">
    <property type="entry name" value="OLIGOPEPTIDE TRANSPORT ATP-BINDING PROTEIN APPD"/>
    <property type="match status" value="1"/>
</dbReference>
<keyword evidence="4" id="KW-1003">Cell membrane</keyword>
<reference evidence="9 10" key="1">
    <citation type="submission" date="2020-06" db="EMBL/GenBank/DDBJ databases">
        <title>Nonomuraea sp. SMC257, a novel actinomycete isolated from soil.</title>
        <authorList>
            <person name="Chanama M."/>
        </authorList>
    </citation>
    <scope>NUCLEOTIDE SEQUENCE [LARGE SCALE GENOMIC DNA]</scope>
    <source>
        <strain evidence="9 10">SMC257</strain>
    </source>
</reference>
<dbReference type="CDD" id="cd03257">
    <property type="entry name" value="ABC_NikE_OppD_transporters"/>
    <property type="match status" value="1"/>
</dbReference>
<evidence type="ECO:0000313" key="10">
    <source>
        <dbReference type="Proteomes" id="UP000586042"/>
    </source>
</evidence>